<comment type="caution">
    <text evidence="1">The sequence shown here is derived from an EMBL/GenBank/DDBJ whole genome shotgun (WGS) entry which is preliminary data.</text>
</comment>
<organism evidence="1 2">
    <name type="scientific">Sunxiuqinia dokdonensis</name>
    <dbReference type="NCBI Taxonomy" id="1409788"/>
    <lineage>
        <taxon>Bacteria</taxon>
        <taxon>Pseudomonadati</taxon>
        <taxon>Bacteroidota</taxon>
        <taxon>Bacteroidia</taxon>
        <taxon>Marinilabiliales</taxon>
        <taxon>Prolixibacteraceae</taxon>
        <taxon>Sunxiuqinia</taxon>
    </lineage>
</organism>
<dbReference type="EMBL" id="LGIA01000197">
    <property type="protein sequence ID" value="KOH43186.1"/>
    <property type="molecule type" value="Genomic_DNA"/>
</dbReference>
<evidence type="ECO:0000313" key="1">
    <source>
        <dbReference type="EMBL" id="KOH43186.1"/>
    </source>
</evidence>
<dbReference type="AlphaFoldDB" id="A0A0L8V446"/>
<gene>
    <name evidence="1" type="ORF">NC99_40100</name>
</gene>
<protein>
    <recommendedName>
        <fullName evidence="3">Lipocalin-like domain-containing protein</fullName>
    </recommendedName>
</protein>
<name>A0A0L8V446_9BACT</name>
<dbReference type="RefSeq" id="WP_053187319.1">
    <property type="nucleotide sequence ID" value="NZ_LGIA01000197.1"/>
</dbReference>
<sequence length="145" mass="16558">MKFKSLFLLVVVFTLFSFSGGKSKLNGTWKLVSQDLVRNGQSHLSILEDVNGSQLKTWSDKHFMFVGNSFSGNQLQQSFGGGTYDLSKNIYTETVQYHNVASFRGQKVQQFLEIKGDTLYQIFPFGGIENYDENNCNIEKYIRLD</sequence>
<keyword evidence="2" id="KW-1185">Reference proteome</keyword>
<reference evidence="2" key="1">
    <citation type="submission" date="2015-07" db="EMBL/GenBank/DDBJ databases">
        <title>Genome sequencing of Sunxiuqinia dokdonensis strain SK.</title>
        <authorList>
            <person name="Ahn S."/>
            <person name="Kim B.-C."/>
        </authorList>
    </citation>
    <scope>NUCLEOTIDE SEQUENCE [LARGE SCALE GENOMIC DNA]</scope>
    <source>
        <strain evidence="2">SK</strain>
    </source>
</reference>
<evidence type="ECO:0000313" key="2">
    <source>
        <dbReference type="Proteomes" id="UP000036958"/>
    </source>
</evidence>
<dbReference type="Proteomes" id="UP000036958">
    <property type="component" value="Unassembled WGS sequence"/>
</dbReference>
<dbReference type="OrthoDB" id="1123137at2"/>
<accession>A0A0L8V446</accession>
<proteinExistence type="predicted"/>
<evidence type="ECO:0008006" key="3">
    <source>
        <dbReference type="Google" id="ProtNLM"/>
    </source>
</evidence>